<dbReference type="RefSeq" id="WP_045536622.1">
    <property type="nucleotide sequence ID" value="NZ_AP014569.1"/>
</dbReference>
<dbReference type="EMBL" id="AP014569">
    <property type="protein sequence ID" value="BAO84165.1"/>
    <property type="molecule type" value="Genomic_DNA"/>
</dbReference>
<organism evidence="1 2">
    <name type="scientific">Serpentinimonas maccroryi</name>
    <dbReference type="NCBI Taxonomy" id="1458426"/>
    <lineage>
        <taxon>Bacteria</taxon>
        <taxon>Pseudomonadati</taxon>
        <taxon>Pseudomonadota</taxon>
        <taxon>Betaproteobacteria</taxon>
        <taxon>Burkholderiales</taxon>
        <taxon>Comamonadaceae</taxon>
        <taxon>Serpentinimonas</taxon>
    </lineage>
</organism>
<dbReference type="STRING" id="1458426.SMCB_1937"/>
<sequence>MPKHWQLLQVEPQAPAKPALGQPCNGCGLCCLAEPCPLGMVLSLRVRGACRLLRWEAGQQRYRCGAILASSAGHDHTQSDQASAAPLSLWARLWNRLARRWIAAGSGCDATFEPLNPPQ</sequence>
<dbReference type="HOGENOM" id="CLU_169510_0_0_4"/>
<dbReference type="Proteomes" id="UP000066014">
    <property type="component" value="Chromosome"/>
</dbReference>
<name>A0A060NS16_9BURK</name>
<reference evidence="1 2" key="1">
    <citation type="journal article" date="2014" name="Nat. Commun.">
        <title>Physiological and genomic features of highly alkaliphilic hydrogen-utilizing Betaproteobacteria from a continental serpentinizing site.</title>
        <authorList>
            <person name="Suzuki S."/>
            <person name="Kuenen J.G."/>
            <person name="Schipper K."/>
            <person name="van der Velde S."/>
            <person name="Ishii S."/>
            <person name="Wu A."/>
            <person name="Sorokin D.Y."/>
            <person name="Tenney A."/>
            <person name="Meng X.Y."/>
            <person name="Morrill P.L."/>
            <person name="Kamagata Y."/>
            <person name="Muyzer G."/>
            <person name="Nealson K.H."/>
        </authorList>
    </citation>
    <scope>NUCLEOTIDE SEQUENCE [LARGE SCALE GENOMIC DNA]</scope>
    <source>
        <strain evidence="1 2">B1</strain>
    </source>
</reference>
<dbReference type="KEGG" id="cbab:SMCB_1937"/>
<gene>
    <name evidence="1" type="ORF">SMCB_1937</name>
</gene>
<evidence type="ECO:0000313" key="2">
    <source>
        <dbReference type="Proteomes" id="UP000066014"/>
    </source>
</evidence>
<keyword evidence="1" id="KW-0670">Pyruvate</keyword>
<accession>A0A060NS16</accession>
<evidence type="ECO:0000313" key="1">
    <source>
        <dbReference type="EMBL" id="BAO84165.1"/>
    </source>
</evidence>
<proteinExistence type="predicted"/>
<protein>
    <submittedName>
        <fullName evidence="1">Indolepyruvate ferredoxin oxidoreductase, alpha and beta subunits</fullName>
    </submittedName>
</protein>
<keyword evidence="2" id="KW-1185">Reference proteome</keyword>
<dbReference type="AlphaFoldDB" id="A0A060NS16"/>
<dbReference type="OrthoDB" id="8536890at2"/>